<dbReference type="PANTHER" id="PTHR48010:SF59">
    <property type="entry name" value="PROTEIN KINASE DOMAIN-CONTAINING PROTEIN"/>
    <property type="match status" value="1"/>
</dbReference>
<dbReference type="OrthoDB" id="2113383at2759"/>
<proteinExistence type="inferred from homology"/>
<reference evidence="5 6" key="1">
    <citation type="journal article" date="2019" name="Sci. Rep.">
        <title>Comparative genomics of chytrid fungi reveal insights into the obligate biotrophic and pathogenic lifestyle of Synchytrium endobioticum.</title>
        <authorList>
            <person name="van de Vossenberg B.T.L.H."/>
            <person name="Warris S."/>
            <person name="Nguyen H.D.T."/>
            <person name="van Gent-Pelzer M.P.E."/>
            <person name="Joly D.L."/>
            <person name="van de Geest H.C."/>
            <person name="Bonants P.J.M."/>
            <person name="Smith D.S."/>
            <person name="Levesque C.A."/>
            <person name="van der Lee T.A.J."/>
        </authorList>
    </citation>
    <scope>NUCLEOTIDE SEQUENCE [LARGE SCALE GENOMIC DNA]</scope>
    <source>
        <strain evidence="5 6">CBS 675.73</strain>
    </source>
</reference>
<dbReference type="GO" id="GO:0016702">
    <property type="term" value="F:oxidoreductase activity, acting on single donors with incorporation of molecular oxygen, incorporation of two atoms of oxygen"/>
    <property type="evidence" value="ECO:0007669"/>
    <property type="project" value="UniProtKB-ARBA"/>
</dbReference>
<dbReference type="InterPro" id="IPR001199">
    <property type="entry name" value="Cyt_B5-like_heme/steroid-bd"/>
</dbReference>
<dbReference type="PANTHER" id="PTHR48010">
    <property type="entry name" value="OS05G0588300 PROTEIN"/>
    <property type="match status" value="1"/>
</dbReference>
<name>A0A507EPN9_9FUNG</name>
<evidence type="ECO:0000256" key="2">
    <source>
        <dbReference type="ARBA" id="ARBA00022723"/>
    </source>
</evidence>
<keyword evidence="6" id="KW-1185">Reference proteome</keyword>
<dbReference type="SUPFAM" id="SSF52058">
    <property type="entry name" value="L domain-like"/>
    <property type="match status" value="1"/>
</dbReference>
<dbReference type="InterPro" id="IPR032675">
    <property type="entry name" value="LRR_dom_sf"/>
</dbReference>
<accession>A0A507EPN9</accession>
<dbReference type="PROSITE" id="PS50255">
    <property type="entry name" value="CYTOCHROME_B5_2"/>
    <property type="match status" value="1"/>
</dbReference>
<evidence type="ECO:0000313" key="5">
    <source>
        <dbReference type="EMBL" id="TPX65792.1"/>
    </source>
</evidence>
<dbReference type="InterPro" id="IPR039261">
    <property type="entry name" value="FNR_nucleotide-bd"/>
</dbReference>
<dbReference type="GO" id="GO:0020037">
    <property type="term" value="F:heme binding"/>
    <property type="evidence" value="ECO:0007669"/>
    <property type="project" value="InterPro"/>
</dbReference>
<gene>
    <name evidence="5" type="ORF">CcCBS67573_g08026</name>
</gene>
<protein>
    <recommendedName>
        <fullName evidence="4">Cytochrome b5 heme-binding domain-containing protein</fullName>
    </recommendedName>
</protein>
<comment type="caution">
    <text evidence="5">The sequence shown here is derived from an EMBL/GenBank/DDBJ whole genome shotgun (WGS) entry which is preliminary data.</text>
</comment>
<evidence type="ECO:0000259" key="4">
    <source>
        <dbReference type="PROSITE" id="PS50255"/>
    </source>
</evidence>
<sequence>MLAGSALDVQLQLKRLLESESFQRQCILPAGNEYEEDDTEHSMGEVDNFNAFHSDATTVQEFENRCFPPSVESRNVVIIHRRREMKYCLPRSSQLNRSLLMMISTCGQFRGHLPSWHLDHLVVLNLSFNCLSEELPDFGKMRSIRFLNLSNNNFQGALENLLPLQSSLIHLDVGNNKFTGGVNTISWLTRLKYADLSFNELSGGVPRITHLNELRHLKMNNNKLSGQFPTIPVGLETLWLQNNNFEGEFNTQREGSLASLRLNNNRFSGRFNMNNLRPDIDDIEIYGNQFALPPMTPIFDKSSHLNVLFMQFPPDAKKMISKEYGFLPRDLHKLMDPKMTGIEGYKSWSKLISDLPTLLWTPLKLRERIDSLPSLAPSLNPSVDFYYLLRVSCLASNLCHVYYYHGSPQKVQPPQKLKDTWLAARACLKWTVEVKHRRQTDNAHYLSYVDFIVANWQLADSTGLDAKTPPTKWIELLSDPKNLRVLVPTAPVKDRPGQEDMFYMTQTSMLAVSACLPTLVVELQMLGPQLQPKATEAGDKLKKVLDIVRNVTTMFERISLHEGNVEAVTSLFFGRMFASTVIPAKFVQNPETGHYDAFRSEHGHLVLTPGPGGQASPFFALMDSFLNRKHYNTNLGHHSSLHLNSYPKDWKDFLIAVRSPHKYGYGHFEEYLRSFSAESMTDDMKNCFDLYNSIVEAYLGDDGLLARHLLKLHGYLTGMFRTGREGTIGDAKAGSILNRTEDLLYKSIESSRLERLKDSLPPYSRLVSLESFKEVSEGSGVWNACLNVSSWCHDVPEAGGHVLLHPKNLPNIYEPLARELSKMSDQTEIIRQLISNGSWLRHLQLWKRKIDHTMNLSTFLELGDLFEVDEANIKTKIRALMPLHPRIYSIAFGPPKNSSDKTMNIFIRPHAKGVVYNMLAHLRGAPASNETLFPVVVPASPPLLPNLENGSKPIVLFSAGTGISPFLSVIEKEKPLNRDVYFVWFTNICSPVITDKSLEKRLNRASMEPLRSTSSNLKSLVVCTAKRHNRENNLKGYFDELHVKCKRDERMQNVFSQKSDHLKHLKSLIEKECDIRVCGSSGFVHSVITFLESTGQGSLRNWIGSGRLKFEAFSSSEDPPAKSFHPHEILDSAYSSSAPLMVLNGGVYKVTQQLKDIHPGGAQIFDFYLGTDASKAFNEIKHNVSNKVLGMMQPYQVGQLNEDSSYPAVSLSESMRVLKTDYNQACKNAWSMMEIRNAICVEYELHDVLDSMGNLRDGNLHAAEAFKSYLRFRTTHLPELKSLFPLLCEPLIRNTPFKDHTEEYFGKPENQDNVQNQVHNFLKDLVEAVCKSLDEKQRGYTTLSELLDRR</sequence>
<evidence type="ECO:0000313" key="6">
    <source>
        <dbReference type="Proteomes" id="UP000320333"/>
    </source>
</evidence>
<dbReference type="SUPFAM" id="SSF55856">
    <property type="entry name" value="Cytochrome b5-like heme/steroid binding domain"/>
    <property type="match status" value="1"/>
</dbReference>
<dbReference type="Gene3D" id="3.10.120.10">
    <property type="entry name" value="Cytochrome b5-like heme/steroid binding domain"/>
    <property type="match status" value="1"/>
</dbReference>
<dbReference type="Pfam" id="PF00173">
    <property type="entry name" value="Cyt-b5"/>
    <property type="match status" value="1"/>
</dbReference>
<organism evidence="5 6">
    <name type="scientific">Chytriomyces confervae</name>
    <dbReference type="NCBI Taxonomy" id="246404"/>
    <lineage>
        <taxon>Eukaryota</taxon>
        <taxon>Fungi</taxon>
        <taxon>Fungi incertae sedis</taxon>
        <taxon>Chytridiomycota</taxon>
        <taxon>Chytridiomycota incertae sedis</taxon>
        <taxon>Chytridiomycetes</taxon>
        <taxon>Chytridiales</taxon>
        <taxon>Chytriomycetaceae</taxon>
        <taxon>Chytriomyces</taxon>
    </lineage>
</organism>
<feature type="domain" description="Cytochrome b5 heme-binding" evidence="4">
    <location>
        <begin position="1121"/>
        <end position="1201"/>
    </location>
</feature>
<dbReference type="SUPFAM" id="SSF140959">
    <property type="entry name" value="Indolic compounds 2,3-dioxygenase-like"/>
    <property type="match status" value="1"/>
</dbReference>
<dbReference type="Gene3D" id="3.80.10.10">
    <property type="entry name" value="Ribonuclease Inhibitor"/>
    <property type="match status" value="1"/>
</dbReference>
<dbReference type="Proteomes" id="UP000320333">
    <property type="component" value="Unassembled WGS sequence"/>
</dbReference>
<keyword evidence="3" id="KW-0408">Iron</keyword>
<comment type="similarity">
    <text evidence="1">Belongs to the indoleamine 2,3-dioxygenase family.</text>
</comment>
<dbReference type="GO" id="GO:0046872">
    <property type="term" value="F:metal ion binding"/>
    <property type="evidence" value="ECO:0007669"/>
    <property type="project" value="UniProtKB-KW"/>
</dbReference>
<evidence type="ECO:0000256" key="3">
    <source>
        <dbReference type="ARBA" id="ARBA00023004"/>
    </source>
</evidence>
<dbReference type="Pfam" id="PF01231">
    <property type="entry name" value="IDO"/>
    <property type="match status" value="1"/>
</dbReference>
<dbReference type="InterPro" id="IPR050994">
    <property type="entry name" value="At_inactive_RLKs"/>
</dbReference>
<dbReference type="InterPro" id="IPR036400">
    <property type="entry name" value="Cyt_B5-like_heme/steroid_sf"/>
</dbReference>
<evidence type="ECO:0000256" key="1">
    <source>
        <dbReference type="ARBA" id="ARBA00007119"/>
    </source>
</evidence>
<dbReference type="Gene3D" id="3.40.50.80">
    <property type="entry name" value="Nucleotide-binding domain of ferredoxin-NADP reductase (FNR) module"/>
    <property type="match status" value="1"/>
</dbReference>
<dbReference type="SMART" id="SM01117">
    <property type="entry name" value="Cyt-b5"/>
    <property type="match status" value="1"/>
</dbReference>
<keyword evidence="2" id="KW-0479">Metal-binding</keyword>
<dbReference type="GO" id="GO:0019441">
    <property type="term" value="P:L-tryptophan catabolic process to kynurenine"/>
    <property type="evidence" value="ECO:0007669"/>
    <property type="project" value="InterPro"/>
</dbReference>
<dbReference type="STRING" id="246404.A0A507EPN9"/>
<dbReference type="SUPFAM" id="SSF52343">
    <property type="entry name" value="Ferredoxin reductase-like, C-terminal NADP-linked domain"/>
    <property type="match status" value="1"/>
</dbReference>
<dbReference type="EMBL" id="QEAP01000472">
    <property type="protein sequence ID" value="TPX65792.1"/>
    <property type="molecule type" value="Genomic_DNA"/>
</dbReference>
<dbReference type="InterPro" id="IPR037217">
    <property type="entry name" value="Trp/Indoleamine_2_3_dOase-like"/>
</dbReference>
<dbReference type="InterPro" id="IPR000898">
    <property type="entry name" value="Indolamine_dOase"/>
</dbReference>